<dbReference type="EMBL" id="JAUSUY010000008">
    <property type="protein sequence ID" value="MDT3426672.1"/>
    <property type="molecule type" value="Genomic_DNA"/>
</dbReference>
<accession>A0ABU3H763</accession>
<dbReference type="PROSITE" id="PS51257">
    <property type="entry name" value="PROKAR_LIPOPROTEIN"/>
    <property type="match status" value="1"/>
</dbReference>
<keyword evidence="3" id="KW-1185">Reference proteome</keyword>
<comment type="caution">
    <text evidence="2">The sequence shown here is derived from an EMBL/GenBank/DDBJ whole genome shotgun (WGS) entry which is preliminary data.</text>
</comment>
<gene>
    <name evidence="2" type="ORF">J2Z22_002206</name>
</gene>
<evidence type="ECO:0000256" key="1">
    <source>
        <dbReference type="SAM" id="SignalP"/>
    </source>
</evidence>
<keyword evidence="1" id="KW-0732">Signal</keyword>
<name>A0ABU3H763_9BACL</name>
<sequence length="271" mass="30969">MKLKTIIIAFSILLLTACNSFDVEEVTSDADKAFESKDLAAFNTDIQKLKDEDSKEYDTYLTKIKESDTFNIDSYQNYSDINSGLSYITKISKEVPELKEYAEKSIDSFNTRKVYFESLNESIFYIIHLHVETINSLVSKSNTSAIIFYDSQRVDDVVSELNLLSSFVNSDIISLKALKAPEKLTTQHNEYIESLKKYKLSLDAKSTYISRKKPQINSSNSLLKEGKDIFAKKETSDMYKEIENLSSDVITALNDVKQRAEILQTFLQLKI</sequence>
<reference evidence="2 3" key="1">
    <citation type="submission" date="2023-07" db="EMBL/GenBank/DDBJ databases">
        <title>Genomic Encyclopedia of Type Strains, Phase IV (KMG-IV): sequencing the most valuable type-strain genomes for metagenomic binning, comparative biology and taxonomic classification.</title>
        <authorList>
            <person name="Goeker M."/>
        </authorList>
    </citation>
    <scope>NUCLEOTIDE SEQUENCE [LARGE SCALE GENOMIC DNA]</scope>
    <source>
        <strain evidence="2 3">T98</strain>
    </source>
</reference>
<proteinExistence type="predicted"/>
<dbReference type="Proteomes" id="UP001248709">
    <property type="component" value="Unassembled WGS sequence"/>
</dbReference>
<protein>
    <submittedName>
        <fullName evidence="2">RND superfamily exporter protein</fullName>
    </submittedName>
</protein>
<evidence type="ECO:0000313" key="3">
    <source>
        <dbReference type="Proteomes" id="UP001248709"/>
    </source>
</evidence>
<feature type="chain" id="PRO_5046393071" evidence="1">
    <location>
        <begin position="21"/>
        <end position="271"/>
    </location>
</feature>
<feature type="signal peptide" evidence="1">
    <location>
        <begin position="1"/>
        <end position="20"/>
    </location>
</feature>
<evidence type="ECO:0000313" key="2">
    <source>
        <dbReference type="EMBL" id="MDT3426672.1"/>
    </source>
</evidence>
<dbReference type="RefSeq" id="WP_025702588.1">
    <property type="nucleotide sequence ID" value="NZ_JAUSUY010000008.1"/>
</dbReference>
<organism evidence="2 3">
    <name type="scientific">Paenibacillus forsythiae</name>
    <dbReference type="NCBI Taxonomy" id="365616"/>
    <lineage>
        <taxon>Bacteria</taxon>
        <taxon>Bacillati</taxon>
        <taxon>Bacillota</taxon>
        <taxon>Bacilli</taxon>
        <taxon>Bacillales</taxon>
        <taxon>Paenibacillaceae</taxon>
        <taxon>Paenibacillus</taxon>
    </lineage>
</organism>